<reference evidence="3 4" key="1">
    <citation type="journal article" date="2021" name="Commun. Biol.">
        <title>The genome of Shorea leprosula (Dipterocarpaceae) highlights the ecological relevance of drought in aseasonal tropical rainforests.</title>
        <authorList>
            <person name="Ng K.K.S."/>
            <person name="Kobayashi M.J."/>
            <person name="Fawcett J.A."/>
            <person name="Hatakeyama M."/>
            <person name="Paape T."/>
            <person name="Ng C.H."/>
            <person name="Ang C.C."/>
            <person name="Tnah L.H."/>
            <person name="Lee C.T."/>
            <person name="Nishiyama T."/>
            <person name="Sese J."/>
            <person name="O'Brien M.J."/>
            <person name="Copetti D."/>
            <person name="Mohd Noor M.I."/>
            <person name="Ong R.C."/>
            <person name="Putra M."/>
            <person name="Sireger I.Z."/>
            <person name="Indrioko S."/>
            <person name="Kosugi Y."/>
            <person name="Izuno A."/>
            <person name="Isagi Y."/>
            <person name="Lee S.L."/>
            <person name="Shimizu K.K."/>
        </authorList>
    </citation>
    <scope>NUCLEOTIDE SEQUENCE [LARGE SCALE GENOMIC DNA]</scope>
    <source>
        <strain evidence="3">214</strain>
    </source>
</reference>
<keyword evidence="4" id="KW-1185">Reference proteome</keyword>
<keyword evidence="1" id="KW-0560">Oxidoreductase</keyword>
<sequence>MHPPSIQHGPKSTKLGSPVNPSDKSRRERFKPITALQQTSVETTKASSFRSKNPKDINILAVGSTGYTGEFVVHQLVDWGSML</sequence>
<evidence type="ECO:0008006" key="5">
    <source>
        <dbReference type="Google" id="ProtNLM"/>
    </source>
</evidence>
<organism evidence="3 4">
    <name type="scientific">Rubroshorea leprosula</name>
    <dbReference type="NCBI Taxonomy" id="152421"/>
    <lineage>
        <taxon>Eukaryota</taxon>
        <taxon>Viridiplantae</taxon>
        <taxon>Streptophyta</taxon>
        <taxon>Embryophyta</taxon>
        <taxon>Tracheophyta</taxon>
        <taxon>Spermatophyta</taxon>
        <taxon>Magnoliopsida</taxon>
        <taxon>eudicotyledons</taxon>
        <taxon>Gunneridae</taxon>
        <taxon>Pentapetalae</taxon>
        <taxon>rosids</taxon>
        <taxon>malvids</taxon>
        <taxon>Malvales</taxon>
        <taxon>Dipterocarpaceae</taxon>
        <taxon>Rubroshorea</taxon>
    </lineage>
</organism>
<gene>
    <name evidence="3" type="ORF">SLEP1_g58644</name>
</gene>
<dbReference type="InterPro" id="IPR044201">
    <property type="entry name" value="DVR-like"/>
</dbReference>
<dbReference type="GO" id="GO:0016491">
    <property type="term" value="F:oxidoreductase activity"/>
    <property type="evidence" value="ECO:0007669"/>
    <property type="project" value="UniProtKB-KW"/>
</dbReference>
<accession>A0AAV5MR60</accession>
<evidence type="ECO:0000256" key="1">
    <source>
        <dbReference type="ARBA" id="ARBA00023002"/>
    </source>
</evidence>
<feature type="region of interest" description="Disordered" evidence="2">
    <location>
        <begin position="1"/>
        <end position="32"/>
    </location>
</feature>
<dbReference type="PANTHER" id="PTHR47378">
    <property type="entry name" value="DIVINYL CHLOROPHYLLIDE A 8-VINYL-REDUCTASE, CHLOROPLASTIC"/>
    <property type="match status" value="1"/>
</dbReference>
<protein>
    <recommendedName>
        <fullName evidence="5">NmrA-like domain-containing protein</fullName>
    </recommendedName>
</protein>
<dbReference type="Proteomes" id="UP001054252">
    <property type="component" value="Unassembled WGS sequence"/>
</dbReference>
<comment type="caution">
    <text evidence="3">The sequence shown here is derived from an EMBL/GenBank/DDBJ whole genome shotgun (WGS) entry which is preliminary data.</text>
</comment>
<dbReference type="EMBL" id="BPVZ01000589">
    <property type="protein sequence ID" value="GKV52037.1"/>
    <property type="molecule type" value="Genomic_DNA"/>
</dbReference>
<name>A0AAV5MR60_9ROSI</name>
<dbReference type="AlphaFoldDB" id="A0AAV5MR60"/>
<evidence type="ECO:0000313" key="3">
    <source>
        <dbReference type="EMBL" id="GKV52037.1"/>
    </source>
</evidence>
<dbReference type="PANTHER" id="PTHR47378:SF1">
    <property type="entry name" value="DIVINYL CHLOROPHYLLIDE A 8-VINYL-REDUCTASE, CHLOROPLASTIC"/>
    <property type="match status" value="1"/>
</dbReference>
<evidence type="ECO:0000256" key="2">
    <source>
        <dbReference type="SAM" id="MobiDB-lite"/>
    </source>
</evidence>
<evidence type="ECO:0000313" key="4">
    <source>
        <dbReference type="Proteomes" id="UP001054252"/>
    </source>
</evidence>
<proteinExistence type="predicted"/>